<feature type="transmembrane region" description="Helical" evidence="8">
    <location>
        <begin position="327"/>
        <end position="346"/>
    </location>
</feature>
<evidence type="ECO:0000256" key="7">
    <source>
        <dbReference type="PIRSR" id="PIRSR600715-1"/>
    </source>
</evidence>
<keyword evidence="6 8" id="KW-0472">Membrane</keyword>
<organism evidence="9 10">
    <name type="scientific">Vallitalea longa</name>
    <dbReference type="NCBI Taxonomy" id="2936439"/>
    <lineage>
        <taxon>Bacteria</taxon>
        <taxon>Bacillati</taxon>
        <taxon>Bacillota</taxon>
        <taxon>Clostridia</taxon>
        <taxon>Lachnospirales</taxon>
        <taxon>Vallitaleaceae</taxon>
        <taxon>Vallitalea</taxon>
    </lineage>
</organism>
<dbReference type="PROSITE" id="PS01348">
    <property type="entry name" value="MRAY_2"/>
    <property type="match status" value="1"/>
</dbReference>
<accession>A0A9W5YBU7</accession>
<evidence type="ECO:0000256" key="3">
    <source>
        <dbReference type="ARBA" id="ARBA00022679"/>
    </source>
</evidence>
<dbReference type="CDD" id="cd06853">
    <property type="entry name" value="GT_WecA_like"/>
    <property type="match status" value="1"/>
</dbReference>
<feature type="transmembrane region" description="Helical" evidence="8">
    <location>
        <begin position="12"/>
        <end position="36"/>
    </location>
</feature>
<keyword evidence="7" id="KW-0460">Magnesium</keyword>
<dbReference type="GO" id="GO:0044038">
    <property type="term" value="P:cell wall macromolecule biosynthetic process"/>
    <property type="evidence" value="ECO:0007669"/>
    <property type="project" value="TreeGrafter"/>
</dbReference>
<evidence type="ECO:0000256" key="6">
    <source>
        <dbReference type="ARBA" id="ARBA00023136"/>
    </source>
</evidence>
<keyword evidence="2" id="KW-1003">Cell membrane</keyword>
<evidence type="ECO:0000256" key="2">
    <source>
        <dbReference type="ARBA" id="ARBA00022475"/>
    </source>
</evidence>
<feature type="transmembrane region" description="Helical" evidence="8">
    <location>
        <begin position="142"/>
        <end position="161"/>
    </location>
</feature>
<feature type="transmembrane region" description="Helical" evidence="8">
    <location>
        <begin position="57"/>
        <end position="78"/>
    </location>
</feature>
<dbReference type="GO" id="GO:0005886">
    <property type="term" value="C:plasma membrane"/>
    <property type="evidence" value="ECO:0007669"/>
    <property type="project" value="UniProtKB-SubCell"/>
</dbReference>
<dbReference type="EMBL" id="BRLB01000010">
    <property type="protein sequence ID" value="GKX30612.1"/>
    <property type="molecule type" value="Genomic_DNA"/>
</dbReference>
<keyword evidence="4 8" id="KW-0812">Transmembrane</keyword>
<feature type="transmembrane region" description="Helical" evidence="8">
    <location>
        <begin position="84"/>
        <end position="102"/>
    </location>
</feature>
<comment type="subcellular location">
    <subcellularLocation>
        <location evidence="1">Cell membrane</location>
        <topology evidence="1">Multi-pass membrane protein</topology>
    </subcellularLocation>
</comment>
<feature type="transmembrane region" description="Helical" evidence="8">
    <location>
        <begin position="173"/>
        <end position="192"/>
    </location>
</feature>
<dbReference type="GO" id="GO:0071555">
    <property type="term" value="P:cell wall organization"/>
    <property type="evidence" value="ECO:0007669"/>
    <property type="project" value="TreeGrafter"/>
</dbReference>
<feature type="transmembrane region" description="Helical" evidence="8">
    <location>
        <begin position="114"/>
        <end position="136"/>
    </location>
</feature>
<reference evidence="9" key="1">
    <citation type="submission" date="2022-06" db="EMBL/GenBank/DDBJ databases">
        <title>Vallitalea longa sp. nov., an anaerobic bacterium isolated from marine sediment.</title>
        <authorList>
            <person name="Hirano S."/>
            <person name="Terahara T."/>
            <person name="Mori K."/>
            <person name="Hamada M."/>
            <person name="Matsumoto R."/>
            <person name="Kobayashi T."/>
        </authorList>
    </citation>
    <scope>NUCLEOTIDE SEQUENCE</scope>
    <source>
        <strain evidence="9">SH18-1</strain>
    </source>
</reference>
<dbReference type="PROSITE" id="PS51257">
    <property type="entry name" value="PROKAR_LIPOPROTEIN"/>
    <property type="match status" value="1"/>
</dbReference>
<evidence type="ECO:0000256" key="5">
    <source>
        <dbReference type="ARBA" id="ARBA00022989"/>
    </source>
</evidence>
<feature type="transmembrane region" description="Helical" evidence="8">
    <location>
        <begin position="303"/>
        <end position="321"/>
    </location>
</feature>
<protein>
    <submittedName>
        <fullName evidence="9">Undecaprenyl-phosphate alpha-N-acetylglucosaminyl 1-phosphate transferase</fullName>
    </submittedName>
</protein>
<dbReference type="GO" id="GO:0016780">
    <property type="term" value="F:phosphotransferase activity, for other substituted phosphate groups"/>
    <property type="evidence" value="ECO:0007669"/>
    <property type="project" value="InterPro"/>
</dbReference>
<dbReference type="InterPro" id="IPR000715">
    <property type="entry name" value="Glycosyl_transferase_4"/>
</dbReference>
<dbReference type="AlphaFoldDB" id="A0A9W5YBU7"/>
<keyword evidence="3 9" id="KW-0808">Transferase</keyword>
<dbReference type="Pfam" id="PF00953">
    <property type="entry name" value="Glycos_transf_4"/>
    <property type="match status" value="1"/>
</dbReference>
<sequence length="354" mass="37742">MFDSLKGIDSNLIYIIAFVIAFAIACLTTPLSKKFAYKVGAIDMPKARGMHTKPMPLAGGISIVLGFIITVAIIAPSIDDLELKHLIGLILGGAVITIVGLLDDIYDLPAKLKLFFQILAALIVIFTGTTIQAVSWPWAPHGVILLGSFSNVITIIWIIGVTNAVNLIDGLDGLATGISSIAALCLMFISILHGETTAILLTAALAGSCLGFLPHNFSPATIYMGDTGSTFLGFTLSVISIQGLIKSYTAITIIIAVLILGLPIFDTFFAILRRLANGKPVMQADRGHLHHRLVDRGYSHKRAVLTLYGISGGFGIAGILIAMNDIAFAIIIIAIIIAVWLLDTIVRKIKAKEK</sequence>
<keyword evidence="7" id="KW-0479">Metal-binding</keyword>
<dbReference type="GO" id="GO:0046872">
    <property type="term" value="F:metal ion binding"/>
    <property type="evidence" value="ECO:0007669"/>
    <property type="project" value="UniProtKB-KW"/>
</dbReference>
<dbReference type="GO" id="GO:0009103">
    <property type="term" value="P:lipopolysaccharide biosynthetic process"/>
    <property type="evidence" value="ECO:0007669"/>
    <property type="project" value="TreeGrafter"/>
</dbReference>
<evidence type="ECO:0000313" key="9">
    <source>
        <dbReference type="EMBL" id="GKX30612.1"/>
    </source>
</evidence>
<feature type="binding site" evidence="7">
    <location>
        <position position="226"/>
    </location>
    <ligand>
        <name>Mg(2+)</name>
        <dbReference type="ChEBI" id="CHEBI:18420"/>
    </ligand>
</feature>
<keyword evidence="5 8" id="KW-1133">Transmembrane helix</keyword>
<keyword evidence="10" id="KW-1185">Reference proteome</keyword>
<dbReference type="Proteomes" id="UP001144256">
    <property type="component" value="Unassembled WGS sequence"/>
</dbReference>
<dbReference type="InterPro" id="IPR018480">
    <property type="entry name" value="PNAcMuramoyl-5peptid_Trfase_CS"/>
</dbReference>
<evidence type="ECO:0000256" key="1">
    <source>
        <dbReference type="ARBA" id="ARBA00004651"/>
    </source>
</evidence>
<dbReference type="PANTHER" id="PTHR22926:SF3">
    <property type="entry name" value="UNDECAPRENYL-PHOSPHATE ALPHA-N-ACETYLGLUCOSAMINYL 1-PHOSPHATE TRANSFERASE"/>
    <property type="match status" value="1"/>
</dbReference>
<feature type="transmembrane region" description="Helical" evidence="8">
    <location>
        <begin position="251"/>
        <end position="272"/>
    </location>
</feature>
<evidence type="ECO:0000256" key="8">
    <source>
        <dbReference type="SAM" id="Phobius"/>
    </source>
</evidence>
<comment type="cofactor">
    <cofactor evidence="7">
        <name>Mg(2+)</name>
        <dbReference type="ChEBI" id="CHEBI:18420"/>
    </cofactor>
</comment>
<comment type="caution">
    <text evidence="9">The sequence shown here is derived from an EMBL/GenBank/DDBJ whole genome shotgun (WGS) entry which is preliminary data.</text>
</comment>
<dbReference type="RefSeq" id="WP_281816930.1">
    <property type="nucleotide sequence ID" value="NZ_BRLB01000010.1"/>
</dbReference>
<proteinExistence type="predicted"/>
<feature type="transmembrane region" description="Helical" evidence="8">
    <location>
        <begin position="229"/>
        <end position="245"/>
    </location>
</feature>
<feature type="transmembrane region" description="Helical" evidence="8">
    <location>
        <begin position="198"/>
        <end position="217"/>
    </location>
</feature>
<evidence type="ECO:0000256" key="4">
    <source>
        <dbReference type="ARBA" id="ARBA00022692"/>
    </source>
</evidence>
<feature type="binding site" evidence="7">
    <location>
        <position position="166"/>
    </location>
    <ligand>
        <name>Mg(2+)</name>
        <dbReference type="ChEBI" id="CHEBI:18420"/>
    </ligand>
</feature>
<dbReference type="PANTHER" id="PTHR22926">
    <property type="entry name" value="PHOSPHO-N-ACETYLMURAMOYL-PENTAPEPTIDE-TRANSFERASE"/>
    <property type="match status" value="1"/>
</dbReference>
<gene>
    <name evidence="9" type="primary">tagO</name>
    <name evidence="9" type="ORF">SH1V18_30920</name>
</gene>
<evidence type="ECO:0000313" key="10">
    <source>
        <dbReference type="Proteomes" id="UP001144256"/>
    </source>
</evidence>
<name>A0A9W5YBU7_9FIRM</name>